<accession>A0A4U6T246</accession>
<gene>
    <name evidence="2" type="ORF">SEVIR_9G316450v2</name>
</gene>
<keyword evidence="3" id="KW-1185">Reference proteome</keyword>
<evidence type="ECO:0000313" key="3">
    <source>
        <dbReference type="Proteomes" id="UP000298652"/>
    </source>
</evidence>
<evidence type="ECO:0000313" key="2">
    <source>
        <dbReference type="EMBL" id="TKV94754.1"/>
    </source>
</evidence>
<dbReference type="Gramene" id="TKV94754">
    <property type="protein sequence ID" value="TKV94754"/>
    <property type="gene ID" value="SEVIR_9G316450v2"/>
</dbReference>
<dbReference type="Proteomes" id="UP000298652">
    <property type="component" value="Chromosome 9"/>
</dbReference>
<evidence type="ECO:0000256" key="1">
    <source>
        <dbReference type="SAM" id="SignalP"/>
    </source>
</evidence>
<evidence type="ECO:0008006" key="4">
    <source>
        <dbReference type="Google" id="ProtNLM"/>
    </source>
</evidence>
<organism evidence="2 3">
    <name type="scientific">Setaria viridis</name>
    <name type="common">Green bristlegrass</name>
    <name type="synonym">Setaria italica subsp. viridis</name>
    <dbReference type="NCBI Taxonomy" id="4556"/>
    <lineage>
        <taxon>Eukaryota</taxon>
        <taxon>Viridiplantae</taxon>
        <taxon>Streptophyta</taxon>
        <taxon>Embryophyta</taxon>
        <taxon>Tracheophyta</taxon>
        <taxon>Spermatophyta</taxon>
        <taxon>Magnoliopsida</taxon>
        <taxon>Liliopsida</taxon>
        <taxon>Poales</taxon>
        <taxon>Poaceae</taxon>
        <taxon>PACMAD clade</taxon>
        <taxon>Panicoideae</taxon>
        <taxon>Panicodae</taxon>
        <taxon>Paniceae</taxon>
        <taxon>Cenchrinae</taxon>
        <taxon>Setaria</taxon>
    </lineage>
</organism>
<protein>
    <recommendedName>
        <fullName evidence="4">Secreted protein</fullName>
    </recommendedName>
</protein>
<dbReference type="EMBL" id="CM016560">
    <property type="protein sequence ID" value="TKV94754.1"/>
    <property type="molecule type" value="Genomic_DNA"/>
</dbReference>
<dbReference type="AlphaFoldDB" id="A0A4U6T246"/>
<feature type="chain" id="PRO_5020432117" description="Secreted protein" evidence="1">
    <location>
        <begin position="26"/>
        <end position="61"/>
    </location>
</feature>
<keyword evidence="1" id="KW-0732">Signal</keyword>
<proteinExistence type="predicted"/>
<sequence>MRWAAHRAWCRRNAELLLLFFFSSSDEWFGPATGGLQVACRLQLQRLRATANKSPESKSPA</sequence>
<name>A0A4U6T246_SETVI</name>
<reference evidence="2" key="1">
    <citation type="submission" date="2019-03" db="EMBL/GenBank/DDBJ databases">
        <title>WGS assembly of Setaria viridis.</title>
        <authorList>
            <person name="Huang P."/>
            <person name="Jenkins J."/>
            <person name="Grimwood J."/>
            <person name="Barry K."/>
            <person name="Healey A."/>
            <person name="Mamidi S."/>
            <person name="Sreedasyam A."/>
            <person name="Shu S."/>
            <person name="Feldman M."/>
            <person name="Wu J."/>
            <person name="Yu Y."/>
            <person name="Chen C."/>
            <person name="Johnson J."/>
            <person name="Rokhsar D."/>
            <person name="Baxter I."/>
            <person name="Schmutz J."/>
            <person name="Brutnell T."/>
            <person name="Kellogg E."/>
        </authorList>
    </citation>
    <scope>NUCLEOTIDE SEQUENCE [LARGE SCALE GENOMIC DNA]</scope>
</reference>
<feature type="signal peptide" evidence="1">
    <location>
        <begin position="1"/>
        <end position="25"/>
    </location>
</feature>